<gene>
    <name evidence="4" type="ORF">G4X05_004590</name>
</gene>
<dbReference type="GO" id="GO:0007155">
    <property type="term" value="P:cell adhesion"/>
    <property type="evidence" value="ECO:0007669"/>
    <property type="project" value="InterPro"/>
</dbReference>
<sequence length="269" mass="28234">MKKTLIALAVAASAAVSGTSMAAVGEWTPGGEGGSFEMSGTLVVAGADANPWEVKVGPNVTNLDGKINQGDSEVKITVANAVPVLGIRTHSDQVFWGKTGISPQINYGGKIDLDSFSRGKTKLELDVTDASSSKKIGTMTTEFFTGAVYSLGDGTGNAYSSLFGMWASDAGDGFYGGLPKDRNEALRYSEVVSKFNEIDTSLLANFNDQDGTDHDLMSRTSFDSKGGKFSGAYGSGILTNEVLNIKLDNPAASQDIEWRASLPVTVTFA</sequence>
<evidence type="ECO:0000256" key="1">
    <source>
        <dbReference type="ARBA" id="ARBA00022729"/>
    </source>
</evidence>
<dbReference type="InterPro" id="IPR003467">
    <property type="entry name" value="Fimbrial_K88_FaeH"/>
</dbReference>
<accession>A0A739VXA3</accession>
<name>A0A739VXA3_SALET</name>
<dbReference type="EMBL" id="DAATRG010000129">
    <property type="protein sequence ID" value="HAE9777336.1"/>
    <property type="molecule type" value="Genomic_DNA"/>
</dbReference>
<dbReference type="AlphaFoldDB" id="A0A739VXA3"/>
<reference evidence="4" key="2">
    <citation type="submission" date="2018-07" db="EMBL/GenBank/DDBJ databases">
        <authorList>
            <consortium name="NCBI Pathogen Detection Project"/>
        </authorList>
    </citation>
    <scope>NUCLEOTIDE SEQUENCE</scope>
    <source>
        <strain evidence="4">ID119366</strain>
    </source>
</reference>
<proteinExistence type="inferred from homology"/>
<feature type="chain" id="PRO_5028173166" description="Fimbrial protein" evidence="3">
    <location>
        <begin position="23"/>
        <end position="269"/>
    </location>
</feature>
<keyword evidence="1 3" id="KW-0732">Signal</keyword>
<protein>
    <recommendedName>
        <fullName evidence="5">Fimbrial protein</fullName>
    </recommendedName>
</protein>
<dbReference type="GO" id="GO:0009289">
    <property type="term" value="C:pilus"/>
    <property type="evidence" value="ECO:0007669"/>
    <property type="project" value="InterPro"/>
</dbReference>
<dbReference type="Pfam" id="PF02432">
    <property type="entry name" value="Fimbrial_K88"/>
    <property type="match status" value="1"/>
</dbReference>
<comment type="caution">
    <text evidence="4">The sequence shown here is derived from an EMBL/GenBank/DDBJ whole genome shotgun (WGS) entry which is preliminary data.</text>
</comment>
<evidence type="ECO:0000256" key="2">
    <source>
        <dbReference type="ARBA" id="ARBA00049989"/>
    </source>
</evidence>
<comment type="similarity">
    <text evidence="2">Belongs to the fimbrial K88 protein family.</text>
</comment>
<feature type="signal peptide" evidence="3">
    <location>
        <begin position="1"/>
        <end position="22"/>
    </location>
</feature>
<reference evidence="4" key="1">
    <citation type="journal article" date="2018" name="Genome Biol.">
        <title>SKESA: strategic k-mer extension for scrupulous assemblies.</title>
        <authorList>
            <person name="Souvorov A."/>
            <person name="Agarwala R."/>
            <person name="Lipman D.J."/>
        </authorList>
    </citation>
    <scope>NUCLEOTIDE SEQUENCE</scope>
    <source>
        <strain evidence="4">ID119366</strain>
    </source>
</reference>
<organism evidence="4">
    <name type="scientific">Salmonella enterica subsp. enterica serovar Heidelberg</name>
    <dbReference type="NCBI Taxonomy" id="611"/>
    <lineage>
        <taxon>Bacteria</taxon>
        <taxon>Pseudomonadati</taxon>
        <taxon>Pseudomonadota</taxon>
        <taxon>Gammaproteobacteria</taxon>
        <taxon>Enterobacterales</taxon>
        <taxon>Enterobacteriaceae</taxon>
        <taxon>Salmonella</taxon>
    </lineage>
</organism>
<evidence type="ECO:0000313" key="4">
    <source>
        <dbReference type="EMBL" id="HAE9777336.1"/>
    </source>
</evidence>
<evidence type="ECO:0008006" key="5">
    <source>
        <dbReference type="Google" id="ProtNLM"/>
    </source>
</evidence>
<evidence type="ECO:0000256" key="3">
    <source>
        <dbReference type="SAM" id="SignalP"/>
    </source>
</evidence>